<dbReference type="OrthoDB" id="127333at2"/>
<sequence length="491" mass="53809">MFTVKGQKGKDVCDRNLGPTRRDVLRIGGSGMLGLSLGSMLELQSASANEPIAHQSAPGWGKAKSIIMVYLQGGPSHIDLWDPKENVPDKVKSEFASIDTVVPGVKVTEILPKLAKELDKTTLIRSMSYTPNGLFNHTAAIYQMMTGYTTDKVSPSGQLEPPSPKDFPNFGSNIIRIKPSEVPMLPFVMLPRPLQESNVVGKGGTAGFLGKAFDPYTLYPDGDDMDMSKMEKIKIDDLKLRPEVYASRLQRRARLRDQINDLMPEIDKAVAHSSLNEYYDRALELIVSGRARDAFMLDQEASDLRDRYGRNTFGQSCLLARRLVEAGTRVVEVIWPKVANSNNHSWDHHTGLTKRMKDQSGPMLDGGLSTLIADLNERGMLEDTLVVAVGEFGRSPQKGVSTSGNGNSADGRDHWPYCYTALMAGAGVQRGSVYGKSDKTASAPLDKPVHPGELLASIYHAFGINPESIVYNHLNQPRELVKAQAIPGLFA</sequence>
<gene>
    <name evidence="1" type="ORF">Pan54_07080</name>
</gene>
<reference evidence="1 2" key="1">
    <citation type="submission" date="2019-02" db="EMBL/GenBank/DDBJ databases">
        <title>Deep-cultivation of Planctomycetes and their phenomic and genomic characterization uncovers novel biology.</title>
        <authorList>
            <person name="Wiegand S."/>
            <person name="Jogler M."/>
            <person name="Boedeker C."/>
            <person name="Pinto D."/>
            <person name="Vollmers J."/>
            <person name="Rivas-Marin E."/>
            <person name="Kohn T."/>
            <person name="Peeters S.H."/>
            <person name="Heuer A."/>
            <person name="Rast P."/>
            <person name="Oberbeckmann S."/>
            <person name="Bunk B."/>
            <person name="Jeske O."/>
            <person name="Meyerdierks A."/>
            <person name="Storesund J.E."/>
            <person name="Kallscheuer N."/>
            <person name="Luecker S."/>
            <person name="Lage O.M."/>
            <person name="Pohl T."/>
            <person name="Merkel B.J."/>
            <person name="Hornburger P."/>
            <person name="Mueller R.-W."/>
            <person name="Bruemmer F."/>
            <person name="Labrenz M."/>
            <person name="Spormann A.M."/>
            <person name="Op Den Camp H."/>
            <person name="Overmann J."/>
            <person name="Amann R."/>
            <person name="Jetten M.S.M."/>
            <person name="Mascher T."/>
            <person name="Medema M.H."/>
            <person name="Devos D.P."/>
            <person name="Kaster A.-K."/>
            <person name="Ovreas L."/>
            <person name="Rohde M."/>
            <person name="Galperin M.Y."/>
            <person name="Jogler C."/>
        </authorList>
    </citation>
    <scope>NUCLEOTIDE SEQUENCE [LARGE SCALE GENOMIC DNA]</scope>
    <source>
        <strain evidence="1 2">Pan54</strain>
    </source>
</reference>
<name>A0A5C5XAF0_9PLAN</name>
<evidence type="ECO:0008006" key="3">
    <source>
        <dbReference type="Google" id="ProtNLM"/>
    </source>
</evidence>
<dbReference type="PROSITE" id="PS51318">
    <property type="entry name" value="TAT"/>
    <property type="match status" value="1"/>
</dbReference>
<dbReference type="RefSeq" id="WP_146502167.1">
    <property type="nucleotide sequence ID" value="NZ_SJPG01000001.1"/>
</dbReference>
<dbReference type="PANTHER" id="PTHR43737:SF1">
    <property type="entry name" value="DUF1501 DOMAIN-CONTAINING PROTEIN"/>
    <property type="match status" value="1"/>
</dbReference>
<evidence type="ECO:0000313" key="2">
    <source>
        <dbReference type="Proteomes" id="UP000316095"/>
    </source>
</evidence>
<proteinExistence type="predicted"/>
<protein>
    <recommendedName>
        <fullName evidence="3">DUF1501 domain-containing protein</fullName>
    </recommendedName>
</protein>
<accession>A0A5C5XAF0</accession>
<evidence type="ECO:0000313" key="1">
    <source>
        <dbReference type="EMBL" id="TWT59996.1"/>
    </source>
</evidence>
<dbReference type="InterPro" id="IPR006311">
    <property type="entry name" value="TAT_signal"/>
</dbReference>
<dbReference type="PANTHER" id="PTHR43737">
    <property type="entry name" value="BLL7424 PROTEIN"/>
    <property type="match status" value="1"/>
</dbReference>
<dbReference type="Pfam" id="PF07394">
    <property type="entry name" value="DUF1501"/>
    <property type="match status" value="1"/>
</dbReference>
<dbReference type="InterPro" id="IPR017850">
    <property type="entry name" value="Alkaline_phosphatase_core_sf"/>
</dbReference>
<dbReference type="EMBL" id="SJPG01000001">
    <property type="protein sequence ID" value="TWT59996.1"/>
    <property type="molecule type" value="Genomic_DNA"/>
</dbReference>
<dbReference type="Proteomes" id="UP000316095">
    <property type="component" value="Unassembled WGS sequence"/>
</dbReference>
<dbReference type="InterPro" id="IPR010869">
    <property type="entry name" value="DUF1501"/>
</dbReference>
<dbReference type="AlphaFoldDB" id="A0A5C5XAF0"/>
<keyword evidence="2" id="KW-1185">Reference proteome</keyword>
<dbReference type="SUPFAM" id="SSF53649">
    <property type="entry name" value="Alkaline phosphatase-like"/>
    <property type="match status" value="1"/>
</dbReference>
<organism evidence="1 2">
    <name type="scientific">Rubinisphaera italica</name>
    <dbReference type="NCBI Taxonomy" id="2527969"/>
    <lineage>
        <taxon>Bacteria</taxon>
        <taxon>Pseudomonadati</taxon>
        <taxon>Planctomycetota</taxon>
        <taxon>Planctomycetia</taxon>
        <taxon>Planctomycetales</taxon>
        <taxon>Planctomycetaceae</taxon>
        <taxon>Rubinisphaera</taxon>
    </lineage>
</organism>
<comment type="caution">
    <text evidence="1">The sequence shown here is derived from an EMBL/GenBank/DDBJ whole genome shotgun (WGS) entry which is preliminary data.</text>
</comment>